<protein>
    <submittedName>
        <fullName evidence="2">Uncharacterized protein</fullName>
    </submittedName>
</protein>
<dbReference type="HOGENOM" id="CLU_101491_0_0_1"/>
<gene>
    <name evidence="2" type="ORF">M407DRAFT_56451</name>
</gene>
<feature type="non-terminal residue" evidence="2">
    <location>
        <position position="1"/>
    </location>
</feature>
<organism evidence="2 3">
    <name type="scientific">Tulasnella calospora MUT 4182</name>
    <dbReference type="NCBI Taxonomy" id="1051891"/>
    <lineage>
        <taxon>Eukaryota</taxon>
        <taxon>Fungi</taxon>
        <taxon>Dikarya</taxon>
        <taxon>Basidiomycota</taxon>
        <taxon>Agaricomycotina</taxon>
        <taxon>Agaricomycetes</taxon>
        <taxon>Cantharellales</taxon>
        <taxon>Tulasnellaceae</taxon>
        <taxon>Tulasnella</taxon>
    </lineage>
</organism>
<dbReference type="OrthoDB" id="3269417at2759"/>
<evidence type="ECO:0000313" key="2">
    <source>
        <dbReference type="EMBL" id="KIO24714.1"/>
    </source>
</evidence>
<feature type="non-terminal residue" evidence="2">
    <location>
        <position position="165"/>
    </location>
</feature>
<dbReference type="AlphaFoldDB" id="A0A0C3QGN5"/>
<dbReference type="EMBL" id="KN823055">
    <property type="protein sequence ID" value="KIO24714.1"/>
    <property type="molecule type" value="Genomic_DNA"/>
</dbReference>
<reference evidence="3" key="2">
    <citation type="submission" date="2015-01" db="EMBL/GenBank/DDBJ databases">
        <title>Evolutionary Origins and Diversification of the Mycorrhizal Mutualists.</title>
        <authorList>
            <consortium name="DOE Joint Genome Institute"/>
            <consortium name="Mycorrhizal Genomics Consortium"/>
            <person name="Kohler A."/>
            <person name="Kuo A."/>
            <person name="Nagy L.G."/>
            <person name="Floudas D."/>
            <person name="Copeland A."/>
            <person name="Barry K.W."/>
            <person name="Cichocki N."/>
            <person name="Veneault-Fourrey C."/>
            <person name="LaButti K."/>
            <person name="Lindquist E.A."/>
            <person name="Lipzen A."/>
            <person name="Lundell T."/>
            <person name="Morin E."/>
            <person name="Murat C."/>
            <person name="Riley R."/>
            <person name="Ohm R."/>
            <person name="Sun H."/>
            <person name="Tunlid A."/>
            <person name="Henrissat B."/>
            <person name="Grigoriev I.V."/>
            <person name="Hibbett D.S."/>
            <person name="Martin F."/>
        </authorList>
    </citation>
    <scope>NUCLEOTIDE SEQUENCE [LARGE SCALE GENOMIC DNA]</scope>
    <source>
        <strain evidence="3">MUT 4182</strain>
    </source>
</reference>
<evidence type="ECO:0000256" key="1">
    <source>
        <dbReference type="SAM" id="MobiDB-lite"/>
    </source>
</evidence>
<evidence type="ECO:0000313" key="3">
    <source>
        <dbReference type="Proteomes" id="UP000054248"/>
    </source>
</evidence>
<reference evidence="2 3" key="1">
    <citation type="submission" date="2014-04" db="EMBL/GenBank/DDBJ databases">
        <authorList>
            <consortium name="DOE Joint Genome Institute"/>
            <person name="Kuo A."/>
            <person name="Girlanda M."/>
            <person name="Perotto S."/>
            <person name="Kohler A."/>
            <person name="Nagy L.G."/>
            <person name="Floudas D."/>
            <person name="Copeland A."/>
            <person name="Barry K.W."/>
            <person name="Cichocki N."/>
            <person name="Veneault-Fourrey C."/>
            <person name="LaButti K."/>
            <person name="Lindquist E.A."/>
            <person name="Lipzen A."/>
            <person name="Lundell T."/>
            <person name="Morin E."/>
            <person name="Murat C."/>
            <person name="Sun H."/>
            <person name="Tunlid A."/>
            <person name="Henrissat B."/>
            <person name="Grigoriev I.V."/>
            <person name="Hibbett D.S."/>
            <person name="Martin F."/>
            <person name="Nordberg H.P."/>
            <person name="Cantor M.N."/>
            <person name="Hua S.X."/>
        </authorList>
    </citation>
    <scope>NUCLEOTIDE SEQUENCE [LARGE SCALE GENOMIC DNA]</scope>
    <source>
        <strain evidence="2 3">MUT 4182</strain>
    </source>
</reference>
<name>A0A0C3QGN5_9AGAM</name>
<proteinExistence type="predicted"/>
<keyword evidence="3" id="KW-1185">Reference proteome</keyword>
<feature type="region of interest" description="Disordered" evidence="1">
    <location>
        <begin position="107"/>
        <end position="138"/>
    </location>
</feature>
<accession>A0A0C3QGN5</accession>
<dbReference type="STRING" id="1051891.A0A0C3QGN5"/>
<dbReference type="Proteomes" id="UP000054248">
    <property type="component" value="Unassembled WGS sequence"/>
</dbReference>
<sequence>RLRKTPPFGRDTIRRIRYNVSELKQLAARDFEDILQCAIPAFEGLFPDSIDTAVQELLFVLADWHSLAKLRLHTDSTLSSLEVATRILGQHLRHFADHVANTVTARETPREQVARAKQAAKKASEPHEGSSISNSAKEKPYTLDRYKLHALGEYPDQIRLFGTLD</sequence>